<name>A0A1G7EHD0_9RHOB</name>
<sequence length="198" mass="21574">MQSTILAGYGSSLGSRNIGDDGKRGGAGWRLSGKGAQATSTPNQPATADFARLRPLFHAEARSCAVRLQVGHVDYDRLVGRGLGGQAQHELGKDPFVVPTFPAIVQGFGWPYSRSASHYRTPLRLMKNIPFRTRRSSTRGLPWLFGKKGFRRSIWALLSQKRLLIVQVAVRGLNHAKKLKSIGLERVSVWCPGAGLGA</sequence>
<organism evidence="2 3">
    <name type="scientific">Ruegeria marina</name>
    <dbReference type="NCBI Taxonomy" id="639004"/>
    <lineage>
        <taxon>Bacteria</taxon>
        <taxon>Pseudomonadati</taxon>
        <taxon>Pseudomonadota</taxon>
        <taxon>Alphaproteobacteria</taxon>
        <taxon>Rhodobacterales</taxon>
        <taxon>Roseobacteraceae</taxon>
        <taxon>Ruegeria</taxon>
    </lineage>
</organism>
<evidence type="ECO:0000256" key="1">
    <source>
        <dbReference type="SAM" id="MobiDB-lite"/>
    </source>
</evidence>
<evidence type="ECO:0000313" key="3">
    <source>
        <dbReference type="Proteomes" id="UP000199628"/>
    </source>
</evidence>
<dbReference type="Proteomes" id="UP000199628">
    <property type="component" value="Unassembled WGS sequence"/>
</dbReference>
<evidence type="ECO:0000313" key="2">
    <source>
        <dbReference type="EMBL" id="SDE63099.1"/>
    </source>
</evidence>
<dbReference type="EMBL" id="FMZV01000025">
    <property type="protein sequence ID" value="SDE63099.1"/>
    <property type="molecule type" value="Genomic_DNA"/>
</dbReference>
<dbReference type="AlphaFoldDB" id="A0A1G7EHD0"/>
<accession>A0A1G7EHD0</accession>
<reference evidence="3" key="1">
    <citation type="submission" date="2016-10" db="EMBL/GenBank/DDBJ databases">
        <authorList>
            <person name="Varghese N."/>
            <person name="Submissions S."/>
        </authorList>
    </citation>
    <scope>NUCLEOTIDE SEQUENCE [LARGE SCALE GENOMIC DNA]</scope>
    <source>
        <strain evidence="3">CGMCC 1.9108</strain>
    </source>
</reference>
<proteinExistence type="predicted"/>
<protein>
    <submittedName>
        <fullName evidence="2">Uncharacterized protein</fullName>
    </submittedName>
</protein>
<gene>
    <name evidence="2" type="ORF">SAMN04488239_12548</name>
</gene>
<keyword evidence="3" id="KW-1185">Reference proteome</keyword>
<feature type="region of interest" description="Disordered" evidence="1">
    <location>
        <begin position="17"/>
        <end position="45"/>
    </location>
</feature>
<dbReference type="STRING" id="639004.SAMN04488239_12548"/>